<evidence type="ECO:0000313" key="2">
    <source>
        <dbReference type="EMBL" id="KUM45506.1"/>
    </source>
</evidence>
<reference evidence="2" key="1">
    <citation type="journal article" date="2015" name="Genome Biol. Evol.">
        <title>Organellar Genomes of White Spruce (Picea glauca): Assembly and Annotation.</title>
        <authorList>
            <person name="Jackman S.D."/>
            <person name="Warren R.L."/>
            <person name="Gibb E.A."/>
            <person name="Vandervalk B.P."/>
            <person name="Mohamadi H."/>
            <person name="Chu J."/>
            <person name="Raymond A."/>
            <person name="Pleasance S."/>
            <person name="Coope R."/>
            <person name="Wildung M.R."/>
            <person name="Ritland C.E."/>
            <person name="Bousquet J."/>
            <person name="Jones S.J."/>
            <person name="Bohlmann J."/>
            <person name="Birol I."/>
        </authorList>
    </citation>
    <scope>NUCLEOTIDE SEQUENCE [LARGE SCALE GENOMIC DNA]</scope>
    <source>
        <tissue evidence="2">Flushing bud</tissue>
    </source>
</reference>
<name>A0A101LUC5_PICGL</name>
<gene>
    <name evidence="2" type="ORF">ABT39_MTgene2608</name>
</gene>
<comment type="caution">
    <text evidence="2">The sequence shown here is derived from an EMBL/GenBank/DDBJ whole genome shotgun (WGS) entry which is preliminary data.</text>
</comment>
<dbReference type="EMBL" id="LKAM01000018">
    <property type="protein sequence ID" value="KUM45506.1"/>
    <property type="molecule type" value="Genomic_DNA"/>
</dbReference>
<organism evidence="2">
    <name type="scientific">Picea glauca</name>
    <name type="common">White spruce</name>
    <name type="synonym">Pinus glauca</name>
    <dbReference type="NCBI Taxonomy" id="3330"/>
    <lineage>
        <taxon>Eukaryota</taxon>
        <taxon>Viridiplantae</taxon>
        <taxon>Streptophyta</taxon>
        <taxon>Embryophyta</taxon>
        <taxon>Tracheophyta</taxon>
        <taxon>Spermatophyta</taxon>
        <taxon>Pinopsida</taxon>
        <taxon>Pinidae</taxon>
        <taxon>Conifers I</taxon>
        <taxon>Pinales</taxon>
        <taxon>Pinaceae</taxon>
        <taxon>Picea</taxon>
    </lineage>
</organism>
<feature type="region of interest" description="Disordered" evidence="1">
    <location>
        <begin position="57"/>
        <end position="78"/>
    </location>
</feature>
<sequence>MEAILAYEVQLIMNDISILLMDEVPQPTEPHEIGAEHKDQIIYYDIRISTLNMWTHGGRPVDHTEGTRRAQVGSHMPQ</sequence>
<geneLocation type="mitochondrion" evidence="2"/>
<accession>A0A101LUC5</accession>
<proteinExistence type="predicted"/>
<evidence type="ECO:0000256" key="1">
    <source>
        <dbReference type="SAM" id="MobiDB-lite"/>
    </source>
</evidence>
<protein>
    <submittedName>
        <fullName evidence="2">Uncharacterized protein</fullName>
    </submittedName>
</protein>
<feature type="compositionally biased region" description="Basic and acidic residues" evidence="1">
    <location>
        <begin position="59"/>
        <end position="68"/>
    </location>
</feature>
<keyword evidence="2" id="KW-0496">Mitochondrion</keyword>
<dbReference type="AlphaFoldDB" id="A0A101LUC5"/>